<dbReference type="InterPro" id="IPR013601">
    <property type="entry name" value="FAE1_typ3_polyketide_synth"/>
</dbReference>
<evidence type="ECO:0000256" key="11">
    <source>
        <dbReference type="SAM" id="Phobius"/>
    </source>
</evidence>
<evidence type="ECO:0000256" key="7">
    <source>
        <dbReference type="ARBA" id="ARBA00022989"/>
    </source>
</evidence>
<keyword evidence="7 11" id="KW-1133">Transmembrane helix</keyword>
<dbReference type="Pfam" id="PF08392">
    <property type="entry name" value="FAE1_CUT1_RppA"/>
    <property type="match status" value="1"/>
</dbReference>
<comment type="subcellular location">
    <subcellularLocation>
        <location evidence="1">Membrane</location>
    </subcellularLocation>
</comment>
<feature type="domain" description="Beta-ketoacyl-[acyl-carrier-protein] synthase III C-terminal" evidence="13">
    <location>
        <begin position="434"/>
        <end position="514"/>
    </location>
</feature>
<dbReference type="Gene3D" id="3.40.47.10">
    <property type="match status" value="1"/>
</dbReference>
<keyword evidence="8 11" id="KW-0472">Membrane</keyword>
<proteinExistence type="inferred from homology"/>
<name>A0A9D5ALA5_PEA</name>
<keyword evidence="5" id="KW-0808">Transferase</keyword>
<dbReference type="InterPro" id="IPR013747">
    <property type="entry name" value="ACP_syn_III_C"/>
</dbReference>
<keyword evidence="15" id="KW-1185">Reference proteome</keyword>
<feature type="domain" description="FAE" evidence="12">
    <location>
        <begin position="128"/>
        <end position="417"/>
    </location>
</feature>
<comment type="caution">
    <text evidence="14">The sequence shown here is derived from an EMBL/GenBank/DDBJ whole genome shotgun (WGS) entry which is preliminary data.</text>
</comment>
<dbReference type="FunFam" id="3.40.47.10:FF:000028">
    <property type="entry name" value="3-ketoacyl-CoA synthase"/>
    <property type="match status" value="1"/>
</dbReference>
<dbReference type="PANTHER" id="PTHR31561">
    <property type="entry name" value="3-KETOACYL-COA SYNTHASE"/>
    <property type="match status" value="1"/>
</dbReference>
<evidence type="ECO:0000256" key="10">
    <source>
        <dbReference type="ARBA" id="ARBA00047375"/>
    </source>
</evidence>
<dbReference type="GO" id="GO:0006633">
    <property type="term" value="P:fatty acid biosynthetic process"/>
    <property type="evidence" value="ECO:0007669"/>
    <property type="project" value="InterPro"/>
</dbReference>
<reference evidence="14 15" key="1">
    <citation type="journal article" date="2022" name="Nat. Genet.">
        <title>Improved pea reference genome and pan-genome highlight genomic features and evolutionary characteristics.</title>
        <authorList>
            <person name="Yang T."/>
            <person name="Liu R."/>
            <person name="Luo Y."/>
            <person name="Hu S."/>
            <person name="Wang D."/>
            <person name="Wang C."/>
            <person name="Pandey M.K."/>
            <person name="Ge S."/>
            <person name="Xu Q."/>
            <person name="Li N."/>
            <person name="Li G."/>
            <person name="Huang Y."/>
            <person name="Saxena R.K."/>
            <person name="Ji Y."/>
            <person name="Li M."/>
            <person name="Yan X."/>
            <person name="He Y."/>
            <person name="Liu Y."/>
            <person name="Wang X."/>
            <person name="Xiang C."/>
            <person name="Varshney R.K."/>
            <person name="Ding H."/>
            <person name="Gao S."/>
            <person name="Zong X."/>
        </authorList>
    </citation>
    <scope>NUCLEOTIDE SEQUENCE [LARGE SCALE GENOMIC DNA]</scope>
    <source>
        <strain evidence="14 15">cv. Zhongwan 6</strain>
    </source>
</reference>
<keyword evidence="6 11" id="KW-0812">Transmembrane</keyword>
<protein>
    <recommendedName>
        <fullName evidence="4">very-long-chain 3-oxoacyl-CoA synthase</fullName>
        <ecNumber evidence="4">2.3.1.199</ecNumber>
    </recommendedName>
</protein>
<evidence type="ECO:0000313" key="15">
    <source>
        <dbReference type="Proteomes" id="UP001058974"/>
    </source>
</evidence>
<feature type="transmembrane region" description="Helical" evidence="11">
    <location>
        <begin position="67"/>
        <end position="89"/>
    </location>
</feature>
<evidence type="ECO:0000256" key="8">
    <source>
        <dbReference type="ARBA" id="ARBA00023136"/>
    </source>
</evidence>
<dbReference type="InterPro" id="IPR016039">
    <property type="entry name" value="Thiolase-like"/>
</dbReference>
<accession>A0A9D5ALA5</accession>
<keyword evidence="9" id="KW-0012">Acyltransferase</keyword>
<comment type="similarity">
    <text evidence="3">Belongs to the thiolase-like superfamily. Chalcone/stilbene synthases family.</text>
</comment>
<dbReference type="InterPro" id="IPR012392">
    <property type="entry name" value="3-ktacl-CoA_syn"/>
</dbReference>
<dbReference type="AlphaFoldDB" id="A0A9D5ALA5"/>
<evidence type="ECO:0000256" key="9">
    <source>
        <dbReference type="ARBA" id="ARBA00023315"/>
    </source>
</evidence>
<evidence type="ECO:0000259" key="12">
    <source>
        <dbReference type="Pfam" id="PF08392"/>
    </source>
</evidence>
<dbReference type="Pfam" id="PF08541">
    <property type="entry name" value="ACP_syn_III_C"/>
    <property type="match status" value="1"/>
</dbReference>
<dbReference type="PIRSF" id="PIRSF036417">
    <property type="entry name" value="3-ktacl-CoA_syn"/>
    <property type="match status" value="1"/>
</dbReference>
<feature type="transmembrane region" description="Helical" evidence="11">
    <location>
        <begin position="109"/>
        <end position="130"/>
    </location>
</feature>
<evidence type="ECO:0000256" key="6">
    <source>
        <dbReference type="ARBA" id="ARBA00022692"/>
    </source>
</evidence>
<dbReference type="EMBL" id="JAMSHJ010000004">
    <property type="protein sequence ID" value="KAI5416362.1"/>
    <property type="molecule type" value="Genomic_DNA"/>
</dbReference>
<sequence>KFKQVQLQTIIPSSFLFSLSLYWDLWSVCSSREKMTGARPVTTPLMPHSSRNLPDFKKSVKLKYVKLGYHYLITHGMYLFLSPLVVLIAAELSTFSIQDLYDIWENLQYNLLSVIFCSTLLVFLSTLYFLTRPKPVYLVDFSCYKPEELRKCTKRKFMDQSRLISTFTEENLEFQRKILERSGLGESTYLPEAVLNFPPNPSMKEARKEAETVMFGAIDELFGKTSVKPKDIGIVIVNCSLFNPTPSLSAMVVNHYKLRGNVKSYNLGGMGCSAGLISIDLAKDLLQGNPNSYALVVSMENITLNWYFGNERSKLVSNCLFRMGGAAVLLSNKSSDKRRSKYRLITTVRTNKASDDKCFSCVTQEEDADGKIGVNLSKDLMAVAGDALKTNITTLGPLVLPTSEQLLFFATLVVKKLFKMKIKPYIPDFKLAFEHFCIHAGGRAVLDEVEKNLQLPPWHMEPSRMTLYRFGNTSSSSLWYELAYTEAKGRIKKGDRTWQIAFGSGFKCNSAVWKALRTINPAKEKSPWIDEIDQFPVDVPKVATI</sequence>
<dbReference type="Gramene" id="Psat04G0143300-T1">
    <property type="protein sequence ID" value="KAI5416362.1"/>
    <property type="gene ID" value="KIW84_041433"/>
</dbReference>
<organism evidence="14 15">
    <name type="scientific">Pisum sativum</name>
    <name type="common">Garden pea</name>
    <name type="synonym">Lathyrus oleraceus</name>
    <dbReference type="NCBI Taxonomy" id="3888"/>
    <lineage>
        <taxon>Eukaryota</taxon>
        <taxon>Viridiplantae</taxon>
        <taxon>Streptophyta</taxon>
        <taxon>Embryophyta</taxon>
        <taxon>Tracheophyta</taxon>
        <taxon>Spermatophyta</taxon>
        <taxon>Magnoliopsida</taxon>
        <taxon>eudicotyledons</taxon>
        <taxon>Gunneridae</taxon>
        <taxon>Pentapetalae</taxon>
        <taxon>rosids</taxon>
        <taxon>fabids</taxon>
        <taxon>Fabales</taxon>
        <taxon>Fabaceae</taxon>
        <taxon>Papilionoideae</taxon>
        <taxon>50 kb inversion clade</taxon>
        <taxon>NPAAA clade</taxon>
        <taxon>Hologalegina</taxon>
        <taxon>IRL clade</taxon>
        <taxon>Fabeae</taxon>
        <taxon>Lathyrus</taxon>
    </lineage>
</organism>
<dbReference type="Proteomes" id="UP001058974">
    <property type="component" value="Chromosome 4"/>
</dbReference>
<gene>
    <name evidence="14" type="ORF">KIW84_041433</name>
</gene>
<comment type="pathway">
    <text evidence="2">Lipid metabolism; fatty acid biosynthesis.</text>
</comment>
<dbReference type="SUPFAM" id="SSF53901">
    <property type="entry name" value="Thiolase-like"/>
    <property type="match status" value="2"/>
</dbReference>
<dbReference type="CDD" id="cd00831">
    <property type="entry name" value="CHS_like"/>
    <property type="match status" value="1"/>
</dbReference>
<evidence type="ECO:0000256" key="4">
    <source>
        <dbReference type="ARBA" id="ARBA00012307"/>
    </source>
</evidence>
<evidence type="ECO:0000259" key="13">
    <source>
        <dbReference type="Pfam" id="PF08541"/>
    </source>
</evidence>
<evidence type="ECO:0000256" key="3">
    <source>
        <dbReference type="ARBA" id="ARBA00005531"/>
    </source>
</evidence>
<evidence type="ECO:0000256" key="1">
    <source>
        <dbReference type="ARBA" id="ARBA00004370"/>
    </source>
</evidence>
<dbReference type="GO" id="GO:0016020">
    <property type="term" value="C:membrane"/>
    <property type="evidence" value="ECO:0007669"/>
    <property type="project" value="UniProtKB-SubCell"/>
</dbReference>
<dbReference type="GO" id="GO:0009922">
    <property type="term" value="F:fatty acid elongase activity"/>
    <property type="evidence" value="ECO:0007669"/>
    <property type="project" value="UniProtKB-EC"/>
</dbReference>
<feature type="non-terminal residue" evidence="14">
    <location>
        <position position="545"/>
    </location>
</feature>
<evidence type="ECO:0000256" key="5">
    <source>
        <dbReference type="ARBA" id="ARBA00022679"/>
    </source>
</evidence>
<evidence type="ECO:0000256" key="2">
    <source>
        <dbReference type="ARBA" id="ARBA00005194"/>
    </source>
</evidence>
<evidence type="ECO:0000313" key="14">
    <source>
        <dbReference type="EMBL" id="KAI5416362.1"/>
    </source>
</evidence>
<comment type="catalytic activity">
    <reaction evidence="10">
        <text>a very-long-chain acyl-CoA + malonyl-CoA + H(+) = a very-long-chain 3-oxoacyl-CoA + CO2 + CoA</text>
        <dbReference type="Rhea" id="RHEA:32727"/>
        <dbReference type="ChEBI" id="CHEBI:15378"/>
        <dbReference type="ChEBI" id="CHEBI:16526"/>
        <dbReference type="ChEBI" id="CHEBI:57287"/>
        <dbReference type="ChEBI" id="CHEBI:57384"/>
        <dbReference type="ChEBI" id="CHEBI:90725"/>
        <dbReference type="ChEBI" id="CHEBI:90736"/>
        <dbReference type="EC" id="2.3.1.199"/>
    </reaction>
</comment>
<dbReference type="EC" id="2.3.1.199" evidence="4"/>